<dbReference type="EMBL" id="JASBWV010000001">
    <property type="protein sequence ID" value="KAJ9128254.1"/>
    <property type="molecule type" value="Genomic_DNA"/>
</dbReference>
<sequence length="937" mass="102002">MPPSQAPENGTTDMMRLSSILDTAEEGPEPPAKVANRFYNGHSAGSPSTSGSGSLSAMMGAFSTSYARSSNNSALPDTTSSASFQTSDADVTNRPKKARPKPVRTHHSVLDAHRNGTFQPRSPAVSNNMGTTANQNGNTSRSASESVDPELVHVMPVTNGAERDPVLANSTEFASGANHLSRPSSSQGSGPPTPVRLLGDFVYMLQRSSGVSTDAGTATTVHSGPVQPSRISGYIAPNNAPIAEDLDLDEDIIEILEERPNSSRVPSRSPSFELLTEEAFQRTTPAKRRKFSTMPPEDADTARGSRLLFAESAATTTDTETTPCDSPDGEELLLERIGGNPAFEVDAHDVAQSLEDELVVEAATGTANRLEILPNPTVPSTLPQRSTPVSTTAPKAGRPSVFFKVPTAANTMANNVMTPNVAVDESTPFSVGNAPISRSAKGKEPIRSVTQFERKASPPIIQITTQERQQLWMEQAGIPFQASGSMDIDALLHAEDPEDDPFTATESNENAVAGPSFAYPAQESSDADKVYTHLLSEPRGSYGMSKDFDYRRFNEPLLDCINSLPLHAQNGSHIRVVLEAYYSQSSTDRAPPIKIDGGDRDEFPPAEFKYSDEVYYSDRVPKPWLGKGCECVGPCSENSECFCLKRQEMYFSSFVTDPIVGPLKGFAYNADGTLKDCQYPTWECGPQCECPPACKNRLRGMFQVMQKGRSSNVKLQIYKTRKKGWGVRALSSFPKGTFVGLYSGELIPEDETDGRGEIYNAIERTYLFDLDHWHIKQPPAELHDIDPAGAFIANQAALLLNAEDEKDQLAEEEGREVTTFNSFFTVLSAAYFDDFDIRKPRLAITAKRDVRKGDELCISYSGPPDSDEQLPMMETDEQLSARTGGKDNGRRNVVKKRKGGTAHKQKATKTPEKMEKGRCQCGAKNCMGYMFNAYSGA</sequence>
<gene>
    <name evidence="1" type="ORF">QFC24_000547</name>
</gene>
<accession>A0ACC2XXC3</accession>
<proteinExistence type="predicted"/>
<reference evidence="1" key="1">
    <citation type="submission" date="2023-04" db="EMBL/GenBank/DDBJ databases">
        <title>Draft Genome sequencing of Naganishia species isolated from polar environments using Oxford Nanopore Technology.</title>
        <authorList>
            <person name="Leo P."/>
            <person name="Venkateswaran K."/>
        </authorList>
    </citation>
    <scope>NUCLEOTIDE SEQUENCE</scope>
    <source>
        <strain evidence="1">DBVPG 5303</strain>
    </source>
</reference>
<evidence type="ECO:0000313" key="1">
    <source>
        <dbReference type="EMBL" id="KAJ9128254.1"/>
    </source>
</evidence>
<comment type="caution">
    <text evidence="1">The sequence shown here is derived from an EMBL/GenBank/DDBJ whole genome shotgun (WGS) entry which is preliminary data.</text>
</comment>
<name>A0ACC2XXC3_9TREE</name>
<dbReference type="Proteomes" id="UP001234202">
    <property type="component" value="Unassembled WGS sequence"/>
</dbReference>
<keyword evidence="2" id="KW-1185">Reference proteome</keyword>
<organism evidence="1 2">
    <name type="scientific">Naganishia onofrii</name>
    <dbReference type="NCBI Taxonomy" id="1851511"/>
    <lineage>
        <taxon>Eukaryota</taxon>
        <taxon>Fungi</taxon>
        <taxon>Dikarya</taxon>
        <taxon>Basidiomycota</taxon>
        <taxon>Agaricomycotina</taxon>
        <taxon>Tremellomycetes</taxon>
        <taxon>Filobasidiales</taxon>
        <taxon>Filobasidiaceae</taxon>
        <taxon>Naganishia</taxon>
    </lineage>
</organism>
<protein>
    <submittedName>
        <fullName evidence="1">Uncharacterized protein</fullName>
    </submittedName>
</protein>
<evidence type="ECO:0000313" key="2">
    <source>
        <dbReference type="Proteomes" id="UP001234202"/>
    </source>
</evidence>